<dbReference type="InterPro" id="IPR048809">
    <property type="entry name" value="GspA_C39-like"/>
</dbReference>
<evidence type="ECO:0000313" key="5">
    <source>
        <dbReference type="Proteomes" id="UP000028630"/>
    </source>
</evidence>
<name>A0A085A4L4_9ENTR</name>
<dbReference type="Pfam" id="PF01471">
    <property type="entry name" value="PG_binding_1"/>
    <property type="match status" value="1"/>
</dbReference>
<gene>
    <name evidence="4" type="ORF">GTGU_03027</name>
</gene>
<dbReference type="Gene3D" id="3.90.70.10">
    <property type="entry name" value="Cysteine proteinases"/>
    <property type="match status" value="1"/>
</dbReference>
<dbReference type="InterPro" id="IPR027417">
    <property type="entry name" value="P-loop_NTPase"/>
</dbReference>
<keyword evidence="1" id="KW-1133">Transmembrane helix</keyword>
<keyword evidence="1" id="KW-0472">Membrane</keyword>
<dbReference type="InterPro" id="IPR002477">
    <property type="entry name" value="Peptidoglycan-bd-like"/>
</dbReference>
<dbReference type="InterPro" id="IPR036366">
    <property type="entry name" value="PGBDSf"/>
</dbReference>
<dbReference type="SUPFAM" id="SSF52540">
    <property type="entry name" value="P-loop containing nucleoside triphosphate hydrolases"/>
    <property type="match status" value="1"/>
</dbReference>
<dbReference type="OrthoDB" id="9780149at2"/>
<dbReference type="AlphaFoldDB" id="A0A085A4L4"/>
<dbReference type="SUPFAM" id="SSF47090">
    <property type="entry name" value="PGBD-like"/>
    <property type="match status" value="1"/>
</dbReference>
<evidence type="ECO:0000259" key="2">
    <source>
        <dbReference type="Pfam" id="PF01471"/>
    </source>
</evidence>
<keyword evidence="5" id="KW-1185">Reference proteome</keyword>
<evidence type="ECO:0000256" key="1">
    <source>
        <dbReference type="SAM" id="Phobius"/>
    </source>
</evidence>
<accession>A0A085A4L4</accession>
<protein>
    <submittedName>
        <fullName evidence="4">General secretion pathway protein A</fullName>
    </submittedName>
</protein>
<keyword evidence="1" id="KW-0812">Transmembrane</keyword>
<feature type="domain" description="General secretion pathway protein A peptidase C39-like" evidence="3">
    <location>
        <begin position="272"/>
        <end position="366"/>
    </location>
</feature>
<proteinExistence type="predicted"/>
<feature type="transmembrane region" description="Helical" evidence="1">
    <location>
        <begin position="215"/>
        <end position="233"/>
    </location>
</feature>
<dbReference type="Proteomes" id="UP000028630">
    <property type="component" value="Unassembled WGS sequence"/>
</dbReference>
<dbReference type="InterPro" id="IPR036365">
    <property type="entry name" value="PGBD-like_sf"/>
</dbReference>
<dbReference type="RefSeq" id="WP_038158535.1">
    <property type="nucleotide sequence ID" value="NZ_JMTB01000092.1"/>
</dbReference>
<evidence type="ECO:0000313" key="4">
    <source>
        <dbReference type="EMBL" id="KFC05159.1"/>
    </source>
</evidence>
<feature type="domain" description="Peptidoglycan binding-like" evidence="2">
    <location>
        <begin position="406"/>
        <end position="438"/>
    </location>
</feature>
<dbReference type="Pfam" id="PF21327">
    <property type="entry name" value="GspA_C39-like"/>
    <property type="match status" value="1"/>
</dbReference>
<dbReference type="Gene3D" id="1.10.101.10">
    <property type="entry name" value="PGBD-like superfamily/PGBD"/>
    <property type="match status" value="1"/>
</dbReference>
<comment type="caution">
    <text evidence="4">The sequence shown here is derived from an EMBL/GenBank/DDBJ whole genome shotgun (WGS) entry which is preliminary data.</text>
</comment>
<evidence type="ECO:0000259" key="3">
    <source>
        <dbReference type="Pfam" id="PF21327"/>
    </source>
</evidence>
<dbReference type="eggNOG" id="COG3267">
    <property type="taxonomic scope" value="Bacteria"/>
</dbReference>
<reference evidence="5" key="1">
    <citation type="submission" date="2014-05" db="EMBL/GenBank/DDBJ databases">
        <title>ATOL: Assembling a taxonomically balanced genome-scale reconstruction of the evolutionary history of the Enterobacteriaceae.</title>
        <authorList>
            <person name="Plunkett G. III"/>
            <person name="Neeno-Eckwall E.C."/>
            <person name="Glasner J.D."/>
            <person name="Perna N.T."/>
        </authorList>
    </citation>
    <scope>NUCLEOTIDE SEQUENCE [LARGE SCALE GENOMIC DNA]</scope>
    <source>
        <strain evidence="5">ATCC 49490</strain>
    </source>
</reference>
<sequence length="460" mass="50820">MPIFNVIENYLAQQLAPATAAVLTGKQGCGKSQIAKYVAEGFEGHVLHVVVHYGQQLLVVNCAGSPCFDSGEQTAIPDFWAWFLAKTVSGNAPWLILIDNAHLLRCATTFVSTFYQLAEAGERSLSLLLVGQPFTAERKEMRRLCPVWVDVPAGVVPAGDEAQEVQLALRPVISRAVNPLRRLNVLRRTLNNIEESNDAVIGKALHRLAPTRGRFLLLGMGYAVLAGVLGWMMPSNLSAHLPMPWQEKKVEVVQAPQPKITDRPSGERSGMQGLISTWGYDVAPEMAWCDRIEAANLRCQSSTGTLSDLTRQALPWMASLQVDSRNKMYAVVMRVGDNSLDLLVNQQLWVVNRKWFEHVWKGQYTLIVKTAPGGEQKITAKSTTEQIMWLDGSLSKVLNVPTIQATSWKPMLTEKVKLFQKQQNLPTDGIAGKTTLIRLFQALGESPRLQVGEQPEGTTS</sequence>
<dbReference type="EMBL" id="JMTB01000092">
    <property type="protein sequence ID" value="KFC05159.1"/>
    <property type="molecule type" value="Genomic_DNA"/>
</dbReference>
<organism evidence="4 5">
    <name type="scientific">Trabulsiella guamensis ATCC 49490</name>
    <dbReference type="NCBI Taxonomy" id="1005994"/>
    <lineage>
        <taxon>Bacteria</taxon>
        <taxon>Pseudomonadati</taxon>
        <taxon>Pseudomonadota</taxon>
        <taxon>Gammaproteobacteria</taxon>
        <taxon>Enterobacterales</taxon>
        <taxon>Enterobacteriaceae</taxon>
        <taxon>Trabulsiella</taxon>
    </lineage>
</organism>